<evidence type="ECO:0000256" key="1">
    <source>
        <dbReference type="SAM" id="Phobius"/>
    </source>
</evidence>
<evidence type="ECO:0000313" key="3">
    <source>
        <dbReference type="Proteomes" id="UP000178109"/>
    </source>
</evidence>
<reference evidence="2 3" key="1">
    <citation type="journal article" date="2016" name="Nat. Commun.">
        <title>Thousands of microbial genomes shed light on interconnected biogeochemical processes in an aquifer system.</title>
        <authorList>
            <person name="Anantharaman K."/>
            <person name="Brown C.T."/>
            <person name="Hug L.A."/>
            <person name="Sharon I."/>
            <person name="Castelle C.J."/>
            <person name="Probst A.J."/>
            <person name="Thomas B.C."/>
            <person name="Singh A."/>
            <person name="Wilkins M.J."/>
            <person name="Karaoz U."/>
            <person name="Brodie E.L."/>
            <person name="Williams K.H."/>
            <person name="Hubbard S.S."/>
            <person name="Banfield J.F."/>
        </authorList>
    </citation>
    <scope>NUCLEOTIDE SEQUENCE [LARGE SCALE GENOMIC DNA]</scope>
</reference>
<proteinExistence type="predicted"/>
<dbReference type="Proteomes" id="UP000178109">
    <property type="component" value="Unassembled WGS sequence"/>
</dbReference>
<evidence type="ECO:0000313" key="2">
    <source>
        <dbReference type="EMBL" id="OGY91191.1"/>
    </source>
</evidence>
<dbReference type="InterPro" id="IPR045584">
    <property type="entry name" value="Pilin-like"/>
</dbReference>
<feature type="transmembrane region" description="Helical" evidence="1">
    <location>
        <begin position="12"/>
        <end position="33"/>
    </location>
</feature>
<gene>
    <name evidence="2" type="ORF">A3H70_02495</name>
</gene>
<dbReference type="Pfam" id="PF07963">
    <property type="entry name" value="N_methyl"/>
    <property type="match status" value="1"/>
</dbReference>
<keyword evidence="1" id="KW-0472">Membrane</keyword>
<dbReference type="EMBL" id="MHKO01000051">
    <property type="protein sequence ID" value="OGY91191.1"/>
    <property type="molecule type" value="Genomic_DNA"/>
</dbReference>
<name>A0A1G2BQ10_9BACT</name>
<sequence length="173" mass="18195">MISKNNHQGATLVELIISIGIMGVLIGATISNFHGGNKNESVRLAARLGETVLRQAQTMTLTGALTSGSFPSGGYGARFDIAAPTIIRLFADSNNNHVFDANEEVADERRQLPANASFALGGSLDVVFSSPEGTVFFNGADAPDTQAILFNAAGSPITKSVIIYRLSGQVRVQ</sequence>
<dbReference type="InterPro" id="IPR012902">
    <property type="entry name" value="N_methyl_site"/>
</dbReference>
<evidence type="ECO:0008006" key="4">
    <source>
        <dbReference type="Google" id="ProtNLM"/>
    </source>
</evidence>
<keyword evidence="1" id="KW-1133">Transmembrane helix</keyword>
<organism evidence="2 3">
    <name type="scientific">Candidatus Komeilibacteria bacterium RIFCSPLOWO2_02_FULL_48_11</name>
    <dbReference type="NCBI Taxonomy" id="1798553"/>
    <lineage>
        <taxon>Bacteria</taxon>
        <taxon>Candidatus Komeiliibacteriota</taxon>
    </lineage>
</organism>
<comment type="caution">
    <text evidence="2">The sequence shown here is derived from an EMBL/GenBank/DDBJ whole genome shotgun (WGS) entry which is preliminary data.</text>
</comment>
<dbReference type="AlphaFoldDB" id="A0A1G2BQ10"/>
<accession>A0A1G2BQ10</accession>
<dbReference type="SUPFAM" id="SSF54523">
    <property type="entry name" value="Pili subunits"/>
    <property type="match status" value="1"/>
</dbReference>
<dbReference type="STRING" id="1798553.A3H70_02495"/>
<keyword evidence="1" id="KW-0812">Transmembrane</keyword>
<protein>
    <recommendedName>
        <fullName evidence="4">General secretion pathway GspH domain-containing protein</fullName>
    </recommendedName>
</protein>